<keyword evidence="3" id="KW-1185">Reference proteome</keyword>
<proteinExistence type="predicted"/>
<evidence type="ECO:0000313" key="2">
    <source>
        <dbReference type="EMBL" id="KAJ2900109.1"/>
    </source>
</evidence>
<feature type="region of interest" description="Disordered" evidence="1">
    <location>
        <begin position="92"/>
        <end position="114"/>
    </location>
</feature>
<protein>
    <submittedName>
        <fullName evidence="2">Uncharacterized protein</fullName>
    </submittedName>
</protein>
<comment type="caution">
    <text evidence="2">The sequence shown here is derived from an EMBL/GenBank/DDBJ whole genome shotgun (WGS) entry which is preliminary data.</text>
</comment>
<organism evidence="2 3">
    <name type="scientific">Zalerion maritima</name>
    <dbReference type="NCBI Taxonomy" id="339359"/>
    <lineage>
        <taxon>Eukaryota</taxon>
        <taxon>Fungi</taxon>
        <taxon>Dikarya</taxon>
        <taxon>Ascomycota</taxon>
        <taxon>Pezizomycotina</taxon>
        <taxon>Sordariomycetes</taxon>
        <taxon>Lulworthiomycetidae</taxon>
        <taxon>Lulworthiales</taxon>
        <taxon>Lulworthiaceae</taxon>
        <taxon>Zalerion</taxon>
    </lineage>
</organism>
<accession>A0AAD5WSC2</accession>
<name>A0AAD5WSC2_9PEZI</name>
<gene>
    <name evidence="2" type="ORF">MKZ38_002602</name>
</gene>
<evidence type="ECO:0000256" key="1">
    <source>
        <dbReference type="SAM" id="MobiDB-lite"/>
    </source>
</evidence>
<evidence type="ECO:0000313" key="3">
    <source>
        <dbReference type="Proteomes" id="UP001201980"/>
    </source>
</evidence>
<reference evidence="2" key="1">
    <citation type="submission" date="2022-07" db="EMBL/GenBank/DDBJ databases">
        <title>Draft genome sequence of Zalerion maritima ATCC 34329, a (micro)plastics degrading marine fungus.</title>
        <authorList>
            <person name="Paco A."/>
            <person name="Goncalves M.F.M."/>
            <person name="Rocha-Santos T.A.P."/>
            <person name="Alves A."/>
        </authorList>
    </citation>
    <scope>NUCLEOTIDE SEQUENCE</scope>
    <source>
        <strain evidence="2">ATCC 34329</strain>
    </source>
</reference>
<sequence length="261" mass="28232">MTPNPSPYVLTVAETHVLLSSVASSPLFLNPKIPNSNTHRPTPSSEPKSLPALGDFIEVITSASLRNFSIGDIKSLKCIASSPIRAMLAPGTSSASCNSSSSTSSSSSSSTRTTSILQATHHSHLLHPEPSLLNHRIDLWGCASGLWAHCKVWVIDVHHHRNGGATGEKKEEVLSFAFFIGSWEEMGNMCVGESKIFPAREEERVGPRFDGLEIVVGGWRVESEHEEKEEMGNGAGTARWSVCCCRLRDGVEVFAVVVLEP</sequence>
<dbReference type="AlphaFoldDB" id="A0AAD5WSC2"/>
<dbReference type="Proteomes" id="UP001201980">
    <property type="component" value="Unassembled WGS sequence"/>
</dbReference>
<dbReference type="EMBL" id="JAKWBI020000179">
    <property type="protein sequence ID" value="KAJ2900109.1"/>
    <property type="molecule type" value="Genomic_DNA"/>
</dbReference>